<proteinExistence type="predicted"/>
<dbReference type="WBParaSite" id="JU765_v2.g14174.t1">
    <property type="protein sequence ID" value="JU765_v2.g14174.t1"/>
    <property type="gene ID" value="JU765_v2.g14174"/>
</dbReference>
<sequence>MTNNLLSVILAGFFFLTFFYLVTCDNSDFTPKANFDPENHGQKILDSAKDLDFVPHYIKQYGVRGKNYDLDENHVPFIWCETFNRANCHSENITECMKSERCVPERRSHQLGCMAVFVYNTSQEESSLPEILQEPALKGCWSQDAFELRECNAHDECIVETRGTGSKDRSAQFCCCRTHNCNKIISFQQQVPQNETDAALEAGDLSEDSETTEKPTGHMMYTIISTSVSLLGVLCLGLTAFCILRFRRKNVREVVQDDKVELPISPLNMIPMRRLEYNAQCMAVINGKLIDLRNTELKEKISKGRFGEVYRGEIEGTYLAVKLCTKLESDSWINEQDIYAVRSMRKHDNIAEFVASFEYDHRYWLVTQFYNFGSLFDYLKGHTVSMVECSKMIAGFLNGLAFLHEEIATGLRIKPTIIHRDFKSKNVLIKDNLTACISDFGLAMKYDQGTLADDLHGQVGTRRYMAPEVLEGATEFTAFAFQQIDVYAAALVMWEVLNRTEVDCPAELEPFGIPASKLPYESEVGVSPTLGPLREYVVLKKLRPEIRPCLTRDSCTSKLVNTMKEMWEMEPDARITSGCARDRVIRVYEEVSGVPYNDEMDNTPETWSDNNGFQIPVIRTTNFVRREETIANLDGDAETALVTRLIP</sequence>
<evidence type="ECO:0000313" key="2">
    <source>
        <dbReference type="WBParaSite" id="JU765_v2.g14174.t1"/>
    </source>
</evidence>
<reference evidence="2" key="1">
    <citation type="submission" date="2022-11" db="UniProtKB">
        <authorList>
            <consortium name="WormBaseParasite"/>
        </authorList>
    </citation>
    <scope>IDENTIFICATION</scope>
</reference>
<dbReference type="Proteomes" id="UP000887576">
    <property type="component" value="Unplaced"/>
</dbReference>
<name>A0AC34Q998_9BILA</name>
<organism evidence="1 2">
    <name type="scientific">Panagrolaimus sp. JU765</name>
    <dbReference type="NCBI Taxonomy" id="591449"/>
    <lineage>
        <taxon>Eukaryota</taxon>
        <taxon>Metazoa</taxon>
        <taxon>Ecdysozoa</taxon>
        <taxon>Nematoda</taxon>
        <taxon>Chromadorea</taxon>
        <taxon>Rhabditida</taxon>
        <taxon>Tylenchina</taxon>
        <taxon>Panagrolaimomorpha</taxon>
        <taxon>Panagrolaimoidea</taxon>
        <taxon>Panagrolaimidae</taxon>
        <taxon>Panagrolaimus</taxon>
    </lineage>
</organism>
<protein>
    <submittedName>
        <fullName evidence="2">Serine/threonine-protein kinase receptor</fullName>
    </submittedName>
</protein>
<accession>A0AC34Q998</accession>
<evidence type="ECO:0000313" key="1">
    <source>
        <dbReference type="Proteomes" id="UP000887576"/>
    </source>
</evidence>